<dbReference type="SUPFAM" id="SSF63380">
    <property type="entry name" value="Riboflavin synthase domain-like"/>
    <property type="match status" value="1"/>
</dbReference>
<evidence type="ECO:0000256" key="1">
    <source>
        <dbReference type="ARBA" id="ARBA00035644"/>
    </source>
</evidence>
<feature type="domain" description="SIP-like Rossmann fold" evidence="2">
    <location>
        <begin position="235"/>
        <end position="348"/>
    </location>
</feature>
<dbReference type="Pfam" id="PF04954">
    <property type="entry name" value="SIP"/>
    <property type="match status" value="1"/>
</dbReference>
<proteinExistence type="inferred from homology"/>
<organism evidence="4 5">
    <name type="scientific">Frigidibacter albus</name>
    <dbReference type="NCBI Taxonomy" id="1465486"/>
    <lineage>
        <taxon>Bacteria</taxon>
        <taxon>Pseudomonadati</taxon>
        <taxon>Pseudomonadota</taxon>
        <taxon>Alphaproteobacteria</taxon>
        <taxon>Rhodobacterales</taxon>
        <taxon>Paracoccaceae</taxon>
        <taxon>Frigidibacter</taxon>
    </lineage>
</organism>
<dbReference type="Proteomes" id="UP000477083">
    <property type="component" value="Unassembled WGS sequence"/>
</dbReference>
<dbReference type="Gene3D" id="2.40.30.10">
    <property type="entry name" value="Translation factors"/>
    <property type="match status" value="1"/>
</dbReference>
<evidence type="ECO:0000259" key="2">
    <source>
        <dbReference type="Pfam" id="PF04954"/>
    </source>
</evidence>
<dbReference type="InterPro" id="IPR039374">
    <property type="entry name" value="SIP_fam"/>
</dbReference>
<comment type="caution">
    <text evidence="4">The sequence shown here is derived from an EMBL/GenBank/DDBJ whole genome shotgun (WGS) entry which is preliminary data.</text>
</comment>
<feature type="domain" description="Siderophore-interacting FAD-binding" evidence="3">
    <location>
        <begin position="113"/>
        <end position="224"/>
    </location>
</feature>
<dbReference type="OrthoDB" id="9814826at2"/>
<accession>A0A6L8VBC1</accession>
<dbReference type="EMBL" id="WWNR01000001">
    <property type="protein sequence ID" value="MZQ87608.1"/>
    <property type="molecule type" value="Genomic_DNA"/>
</dbReference>
<name>A0A6L8VBC1_9RHOB</name>
<sequence>MQHSLAQFPCADAPALVAFWREEFMEHGVPPIEPEPGVVAADAGFARVTVRTLPGLGEIEIACDDPGLMVDLRIGIDQHMAEFAPDLPPLAWSGADAAGTLPPSFAAARVAGCEPLGISWLRMTLAAEPAALRRFAVPHWHFRLLRPMAAGRVPIWPRLNPRGTLDWPAGEDTLLDRAYTVRDLDIEGGTLAFDIFRHEGGHTCTWAEAAPAGEAVGLIGPGGKTGPEVGANGGWLLSGGDETSAPVILRALSVLPAGTRGQVVLLVADAADRQPVPTDGPAVTWLYRSEGATEADLVDAVASVPVPAGNDTWLWFAASQEAARKIRRHGRDVLSVSRDRLTSVAYWQG</sequence>
<keyword evidence="5" id="KW-1185">Reference proteome</keyword>
<comment type="similarity">
    <text evidence="1">Belongs to the SIP oxidoreductase family.</text>
</comment>
<dbReference type="InterPro" id="IPR017938">
    <property type="entry name" value="Riboflavin_synthase-like_b-brl"/>
</dbReference>
<dbReference type="AlphaFoldDB" id="A0A6L8VBC1"/>
<evidence type="ECO:0000313" key="5">
    <source>
        <dbReference type="Proteomes" id="UP000477083"/>
    </source>
</evidence>
<dbReference type="PANTHER" id="PTHR30157:SF0">
    <property type="entry name" value="NADPH-DEPENDENT FERRIC-CHELATE REDUCTASE"/>
    <property type="match status" value="1"/>
</dbReference>
<evidence type="ECO:0000259" key="3">
    <source>
        <dbReference type="Pfam" id="PF08021"/>
    </source>
</evidence>
<dbReference type="InterPro" id="IPR039261">
    <property type="entry name" value="FNR_nucleotide-bd"/>
</dbReference>
<dbReference type="InterPro" id="IPR007037">
    <property type="entry name" value="SIP_rossman_dom"/>
</dbReference>
<evidence type="ECO:0000313" key="4">
    <source>
        <dbReference type="EMBL" id="MZQ87608.1"/>
    </source>
</evidence>
<dbReference type="CDD" id="cd06193">
    <property type="entry name" value="siderophore_interacting"/>
    <property type="match status" value="1"/>
</dbReference>
<dbReference type="PANTHER" id="PTHR30157">
    <property type="entry name" value="FERRIC REDUCTASE, NADPH-DEPENDENT"/>
    <property type="match status" value="1"/>
</dbReference>
<dbReference type="RefSeq" id="WP_161342382.1">
    <property type="nucleotide sequence ID" value="NZ_BMGW01000001.1"/>
</dbReference>
<dbReference type="InterPro" id="IPR013113">
    <property type="entry name" value="SIP_FAD-bd"/>
</dbReference>
<dbReference type="Pfam" id="PF08021">
    <property type="entry name" value="FAD_binding_9"/>
    <property type="match status" value="1"/>
</dbReference>
<dbReference type="Gene3D" id="3.40.50.80">
    <property type="entry name" value="Nucleotide-binding domain of ferredoxin-NADP reductase (FNR) module"/>
    <property type="match status" value="1"/>
</dbReference>
<gene>
    <name evidence="4" type="ORF">GS660_00695</name>
</gene>
<protein>
    <submittedName>
        <fullName evidence="4">SIP domain-containing protein</fullName>
    </submittedName>
</protein>
<reference evidence="4 5" key="1">
    <citation type="submission" date="2020-01" db="EMBL/GenBank/DDBJ databases">
        <title>Frigidibacter albus SP32T (=CGMCC 1.13995T).</title>
        <authorList>
            <person name="Liao X."/>
        </authorList>
    </citation>
    <scope>NUCLEOTIDE SEQUENCE [LARGE SCALE GENOMIC DNA]</scope>
    <source>
        <strain evidence="4 5">SP32</strain>
    </source>
</reference>